<dbReference type="InterPro" id="IPR015943">
    <property type="entry name" value="WD40/YVTN_repeat-like_dom_sf"/>
</dbReference>
<keyword evidence="9" id="KW-1185">Reference proteome</keyword>
<sequence>MNRSLLDPFQSLELPEQIEEYLDHGNARCVAYNPFGTLLAAGCQDGKVVVWDCATRGVAREYEGHSKQVTCLRWSKSGKHIISGGLDQCAVRYNVEKGAKDATVSLDAAVVSISVHHIQPHVCVASFAVGSPSRIDFTTKSVRAVPTVLLDAEAKQTKGAAQNSLLSAIALCDHAGDVIYVGQTRGTIAIVDANSLRFLDVIKVSGSPRILSLVLNSSGSHLAAICYDRVIRLYEVASFSGRAARRKSFTANEVISKATGRHQAPKAGSALLGSDAMLKLVREFQNAVERNQWRSVAFTADSEHLAAAAHSKTEHIIYIWNRDFGNLTRILEGPKQGVVDMDWHPARNMLASVSADGQIFLWVRVYRENWSAFAPDFEQLEENQEYVEREDEFDVNARAEAAPGDAPAGEEEEEDVDILTLDPDLMQDEDPDSLRHLPVHILPHDPPEASDPDKDAEGKAAAPAAEAVNEELEPSKSRPSSGGPTAGRAGRSKREQSSRTLDEPEALPSKRTRQ</sequence>
<protein>
    <recommendedName>
        <fullName evidence="7">Anaphase-promoting complex subunit 4-like WD40 domain-containing protein</fullName>
    </recommendedName>
</protein>
<gene>
    <name evidence="8" type="ORF">WJX74_003022</name>
</gene>
<feature type="repeat" description="WD" evidence="5">
    <location>
        <begin position="331"/>
        <end position="362"/>
    </location>
</feature>
<evidence type="ECO:0000313" key="9">
    <source>
        <dbReference type="Proteomes" id="UP001438707"/>
    </source>
</evidence>
<dbReference type="InterPro" id="IPR024977">
    <property type="entry name" value="Apc4-like_WD40_dom"/>
</dbReference>
<dbReference type="Proteomes" id="UP001438707">
    <property type="component" value="Unassembled WGS sequence"/>
</dbReference>
<dbReference type="Gene3D" id="2.130.10.10">
    <property type="entry name" value="YVTN repeat-like/Quinoprotein amine dehydrogenase"/>
    <property type="match status" value="3"/>
</dbReference>
<evidence type="ECO:0000256" key="6">
    <source>
        <dbReference type="SAM" id="MobiDB-lite"/>
    </source>
</evidence>
<dbReference type="Pfam" id="PF12894">
    <property type="entry name" value="ANAPC4_WD40"/>
    <property type="match status" value="1"/>
</dbReference>
<keyword evidence="4" id="KW-0539">Nucleus</keyword>
<evidence type="ECO:0000256" key="2">
    <source>
        <dbReference type="ARBA" id="ARBA00022574"/>
    </source>
</evidence>
<feature type="region of interest" description="Disordered" evidence="6">
    <location>
        <begin position="424"/>
        <end position="514"/>
    </location>
</feature>
<dbReference type="GO" id="GO:0048188">
    <property type="term" value="C:Set1C/COMPASS complex"/>
    <property type="evidence" value="ECO:0007669"/>
    <property type="project" value="InterPro"/>
</dbReference>
<comment type="caution">
    <text evidence="8">The sequence shown here is derived from an EMBL/GenBank/DDBJ whole genome shotgun (WGS) entry which is preliminary data.</text>
</comment>
<dbReference type="InterPro" id="IPR036322">
    <property type="entry name" value="WD40_repeat_dom_sf"/>
</dbReference>
<evidence type="ECO:0000256" key="4">
    <source>
        <dbReference type="ARBA" id="ARBA00023242"/>
    </source>
</evidence>
<dbReference type="PANTHER" id="PTHR44040:SF1">
    <property type="entry name" value="RETINOBLASTOMA-BINDING PROTEIN 5"/>
    <property type="match status" value="1"/>
</dbReference>
<dbReference type="PROSITE" id="PS50294">
    <property type="entry name" value="WD_REPEATS_REGION"/>
    <property type="match status" value="1"/>
</dbReference>
<feature type="domain" description="Anaphase-promoting complex subunit 4-like WD40" evidence="7">
    <location>
        <begin position="24"/>
        <end position="76"/>
    </location>
</feature>
<dbReference type="SMART" id="SM00320">
    <property type="entry name" value="WD40"/>
    <property type="match status" value="5"/>
</dbReference>
<feature type="repeat" description="WD" evidence="5">
    <location>
        <begin position="30"/>
        <end position="52"/>
    </location>
</feature>
<dbReference type="SUPFAM" id="SSF50978">
    <property type="entry name" value="WD40 repeat-like"/>
    <property type="match status" value="1"/>
</dbReference>
<dbReference type="PANTHER" id="PTHR44040">
    <property type="entry name" value="RETINOBLASTOMA-BINDING PROTEIN 5"/>
    <property type="match status" value="1"/>
</dbReference>
<keyword evidence="2 5" id="KW-0853">WD repeat</keyword>
<dbReference type="EMBL" id="JALJOS010000042">
    <property type="protein sequence ID" value="KAK9820895.1"/>
    <property type="molecule type" value="Genomic_DNA"/>
</dbReference>
<dbReference type="PROSITE" id="PS50082">
    <property type="entry name" value="WD_REPEATS_2"/>
    <property type="match status" value="3"/>
</dbReference>
<evidence type="ECO:0000256" key="1">
    <source>
        <dbReference type="ARBA" id="ARBA00004123"/>
    </source>
</evidence>
<feature type="compositionally biased region" description="Basic and acidic residues" evidence="6">
    <location>
        <begin position="492"/>
        <end position="502"/>
    </location>
</feature>
<dbReference type="AlphaFoldDB" id="A0AAW1QI09"/>
<keyword evidence="3" id="KW-0677">Repeat</keyword>
<dbReference type="Pfam" id="PF00400">
    <property type="entry name" value="WD40"/>
    <property type="match status" value="1"/>
</dbReference>
<name>A0AAW1QI09_9CHLO</name>
<proteinExistence type="predicted"/>
<evidence type="ECO:0000256" key="3">
    <source>
        <dbReference type="ARBA" id="ARBA00022737"/>
    </source>
</evidence>
<reference evidence="8 9" key="1">
    <citation type="journal article" date="2024" name="Nat. Commun.">
        <title>Phylogenomics reveals the evolutionary origins of lichenization in chlorophyte algae.</title>
        <authorList>
            <person name="Puginier C."/>
            <person name="Libourel C."/>
            <person name="Otte J."/>
            <person name="Skaloud P."/>
            <person name="Haon M."/>
            <person name="Grisel S."/>
            <person name="Petersen M."/>
            <person name="Berrin J.G."/>
            <person name="Delaux P.M."/>
            <person name="Dal Grande F."/>
            <person name="Keller J."/>
        </authorList>
    </citation>
    <scope>NUCLEOTIDE SEQUENCE [LARGE SCALE GENOMIC DNA]</scope>
    <source>
        <strain evidence="8 9">SAG 2145</strain>
    </source>
</reference>
<evidence type="ECO:0000256" key="5">
    <source>
        <dbReference type="PROSITE-ProRule" id="PRU00221"/>
    </source>
</evidence>
<feature type="repeat" description="WD" evidence="5">
    <location>
        <begin position="62"/>
        <end position="103"/>
    </location>
</feature>
<feature type="compositionally biased region" description="Basic and acidic residues" evidence="6">
    <location>
        <begin position="442"/>
        <end position="458"/>
    </location>
</feature>
<dbReference type="InterPro" id="IPR037850">
    <property type="entry name" value="RBBP5/Swd1"/>
</dbReference>
<organism evidence="8 9">
    <name type="scientific">Apatococcus lobatus</name>
    <dbReference type="NCBI Taxonomy" id="904363"/>
    <lineage>
        <taxon>Eukaryota</taxon>
        <taxon>Viridiplantae</taxon>
        <taxon>Chlorophyta</taxon>
        <taxon>core chlorophytes</taxon>
        <taxon>Trebouxiophyceae</taxon>
        <taxon>Chlorellales</taxon>
        <taxon>Chlorellaceae</taxon>
        <taxon>Apatococcus</taxon>
    </lineage>
</organism>
<dbReference type="InterPro" id="IPR001680">
    <property type="entry name" value="WD40_rpt"/>
</dbReference>
<accession>A0AAW1QI09</accession>
<evidence type="ECO:0000313" key="8">
    <source>
        <dbReference type="EMBL" id="KAK9820895.1"/>
    </source>
</evidence>
<comment type="subcellular location">
    <subcellularLocation>
        <location evidence="1">Nucleus</location>
    </subcellularLocation>
</comment>
<evidence type="ECO:0000259" key="7">
    <source>
        <dbReference type="Pfam" id="PF12894"/>
    </source>
</evidence>